<keyword evidence="3" id="KW-1185">Reference proteome</keyword>
<protein>
    <submittedName>
        <fullName evidence="2">Membrane protein</fullName>
    </submittedName>
</protein>
<comment type="caution">
    <text evidence="2">The sequence shown here is derived from an EMBL/GenBank/DDBJ whole genome shotgun (WGS) entry which is preliminary data.</text>
</comment>
<gene>
    <name evidence="2" type="ORF">X943_000269</name>
</gene>
<keyword evidence="1" id="KW-0812">Transmembrane</keyword>
<organism evidence="2 3">
    <name type="scientific">Babesia divergens</name>
    <dbReference type="NCBI Taxonomy" id="32595"/>
    <lineage>
        <taxon>Eukaryota</taxon>
        <taxon>Sar</taxon>
        <taxon>Alveolata</taxon>
        <taxon>Apicomplexa</taxon>
        <taxon>Aconoidasida</taxon>
        <taxon>Piroplasmida</taxon>
        <taxon>Babesiidae</taxon>
        <taxon>Babesia</taxon>
    </lineage>
</organism>
<name>A0AAD9G6G5_BABDI</name>
<feature type="transmembrane region" description="Helical" evidence="1">
    <location>
        <begin position="147"/>
        <end position="166"/>
    </location>
</feature>
<proteinExistence type="predicted"/>
<keyword evidence="1" id="KW-0472">Membrane</keyword>
<reference evidence="2" key="1">
    <citation type="journal article" date="2014" name="Nucleic Acids Res.">
        <title>The evolutionary dynamics of variant antigen genes in Babesia reveal a history of genomic innovation underlying host-parasite interaction.</title>
        <authorList>
            <person name="Jackson A.P."/>
            <person name="Otto T.D."/>
            <person name="Darby A."/>
            <person name="Ramaprasad A."/>
            <person name="Xia D."/>
            <person name="Echaide I.E."/>
            <person name="Farber M."/>
            <person name="Gahlot S."/>
            <person name="Gamble J."/>
            <person name="Gupta D."/>
            <person name="Gupta Y."/>
            <person name="Jackson L."/>
            <person name="Malandrin L."/>
            <person name="Malas T.B."/>
            <person name="Moussa E."/>
            <person name="Nair M."/>
            <person name="Reid A.J."/>
            <person name="Sanders M."/>
            <person name="Sharma J."/>
            <person name="Tracey A."/>
            <person name="Quail M.A."/>
            <person name="Weir W."/>
            <person name="Wastling J.M."/>
            <person name="Hall N."/>
            <person name="Willadsen P."/>
            <person name="Lingelbach K."/>
            <person name="Shiels B."/>
            <person name="Tait A."/>
            <person name="Berriman M."/>
            <person name="Allred D.R."/>
            <person name="Pain A."/>
        </authorList>
    </citation>
    <scope>NUCLEOTIDE SEQUENCE</scope>
    <source>
        <strain evidence="2">1802A</strain>
    </source>
</reference>
<evidence type="ECO:0000256" key="1">
    <source>
        <dbReference type="SAM" id="Phobius"/>
    </source>
</evidence>
<evidence type="ECO:0000313" key="3">
    <source>
        <dbReference type="Proteomes" id="UP001195914"/>
    </source>
</evidence>
<sequence length="184" mass="20782">MFHMAPLGGRAVPLSGLCQRTKLLSTPFVASGSRRFSSQISATSGSVSRASSGDAKLYAPFIVKEVVPPRGGSPVYWSLRRWIFRAKREMLLIPRQFRWNTCLIRASFGGVPKQSYDPKINQWVKIMDNEEWGGVGGRLWINISNNLMFNVFLAFVLYAGYFRLIANNKHNVFAKWATSDEDDD</sequence>
<evidence type="ECO:0000313" key="2">
    <source>
        <dbReference type="EMBL" id="KAK1932669.1"/>
    </source>
</evidence>
<keyword evidence="1" id="KW-1133">Transmembrane helix</keyword>
<reference evidence="2" key="2">
    <citation type="submission" date="2021-05" db="EMBL/GenBank/DDBJ databases">
        <authorList>
            <person name="Pain A."/>
        </authorList>
    </citation>
    <scope>NUCLEOTIDE SEQUENCE</scope>
    <source>
        <strain evidence="2">1802A</strain>
    </source>
</reference>
<dbReference type="Proteomes" id="UP001195914">
    <property type="component" value="Unassembled WGS sequence"/>
</dbReference>
<dbReference type="EMBL" id="JAHBMH010000073">
    <property type="protein sequence ID" value="KAK1932669.1"/>
    <property type="molecule type" value="Genomic_DNA"/>
</dbReference>
<accession>A0AAD9G6G5</accession>
<dbReference type="AlphaFoldDB" id="A0AAD9G6G5"/>